<protein>
    <submittedName>
        <fullName evidence="8">RNA polymerase sigma-70 factor (ECF subfamily)</fullName>
    </submittedName>
</protein>
<evidence type="ECO:0000256" key="4">
    <source>
        <dbReference type="ARBA" id="ARBA00023082"/>
    </source>
</evidence>
<evidence type="ECO:0000259" key="7">
    <source>
        <dbReference type="Pfam" id="PF08281"/>
    </source>
</evidence>
<keyword evidence="5" id="KW-0804">Transcription</keyword>
<accession>A0ABS4ZIA1</accession>
<evidence type="ECO:0000259" key="6">
    <source>
        <dbReference type="Pfam" id="PF04542"/>
    </source>
</evidence>
<dbReference type="InterPro" id="IPR007627">
    <property type="entry name" value="RNA_pol_sigma70_r2"/>
</dbReference>
<dbReference type="Gene3D" id="1.10.1740.10">
    <property type="match status" value="1"/>
</dbReference>
<dbReference type="Pfam" id="PF08281">
    <property type="entry name" value="Sigma70_r4_2"/>
    <property type="match status" value="1"/>
</dbReference>
<evidence type="ECO:0000256" key="5">
    <source>
        <dbReference type="ARBA" id="ARBA00023163"/>
    </source>
</evidence>
<evidence type="ECO:0000256" key="2">
    <source>
        <dbReference type="ARBA" id="ARBA00011344"/>
    </source>
</evidence>
<dbReference type="SUPFAM" id="SSF54427">
    <property type="entry name" value="NTF2-like"/>
    <property type="match status" value="1"/>
</dbReference>
<dbReference type="InterPro" id="IPR014284">
    <property type="entry name" value="RNA_pol_sigma-70_dom"/>
</dbReference>
<evidence type="ECO:0000313" key="9">
    <source>
        <dbReference type="Proteomes" id="UP001519362"/>
    </source>
</evidence>
<feature type="domain" description="RNA polymerase sigma-70 region 2" evidence="6">
    <location>
        <begin position="6"/>
        <end position="70"/>
    </location>
</feature>
<comment type="similarity">
    <text evidence="1">Belongs to the sigma-70 factor family. ECF subfamily.</text>
</comment>
<comment type="caution">
    <text evidence="8">The sequence shown here is derived from an EMBL/GenBank/DDBJ whole genome shotgun (WGS) entry which is preliminary data.</text>
</comment>
<dbReference type="InterPro" id="IPR014303">
    <property type="entry name" value="RNA_pol_sigma-70_ECF"/>
</dbReference>
<keyword evidence="3" id="KW-0805">Transcription regulation</keyword>
<dbReference type="InterPro" id="IPR013249">
    <property type="entry name" value="RNA_pol_sigma70_r4_t2"/>
</dbReference>
<gene>
    <name evidence="8" type="ORF">JOF34_001311</name>
</gene>
<evidence type="ECO:0000256" key="3">
    <source>
        <dbReference type="ARBA" id="ARBA00023015"/>
    </source>
</evidence>
<dbReference type="InterPro" id="IPR013325">
    <property type="entry name" value="RNA_pol_sigma_r2"/>
</dbReference>
<organism evidence="8 9">
    <name type="scientific">Microbacterium amylolyticum</name>
    <dbReference type="NCBI Taxonomy" id="936337"/>
    <lineage>
        <taxon>Bacteria</taxon>
        <taxon>Bacillati</taxon>
        <taxon>Actinomycetota</taxon>
        <taxon>Actinomycetes</taxon>
        <taxon>Micrococcales</taxon>
        <taxon>Microbacteriaceae</taxon>
        <taxon>Microbacterium</taxon>
    </lineage>
</organism>
<dbReference type="EMBL" id="JAGIOL010000001">
    <property type="protein sequence ID" value="MBP2436725.1"/>
    <property type="molecule type" value="Genomic_DNA"/>
</dbReference>
<dbReference type="Gene3D" id="3.10.450.50">
    <property type="match status" value="1"/>
</dbReference>
<evidence type="ECO:0000256" key="1">
    <source>
        <dbReference type="ARBA" id="ARBA00010641"/>
    </source>
</evidence>
<dbReference type="InterPro" id="IPR032710">
    <property type="entry name" value="NTF2-like_dom_sf"/>
</dbReference>
<comment type="subunit">
    <text evidence="2">Interacts transiently with the RNA polymerase catalytic core formed by RpoA, RpoB, RpoC and RpoZ (2 alpha, 1 beta, 1 beta' and 1 omega subunit) to form the RNA polymerase holoenzyme that can initiate transcription.</text>
</comment>
<dbReference type="NCBIfam" id="NF007214">
    <property type="entry name" value="PRK09636.1"/>
    <property type="match status" value="1"/>
</dbReference>
<dbReference type="NCBIfam" id="TIGR02957">
    <property type="entry name" value="SigX4"/>
    <property type="match status" value="1"/>
</dbReference>
<keyword evidence="9" id="KW-1185">Reference proteome</keyword>
<dbReference type="InterPro" id="IPR036388">
    <property type="entry name" value="WH-like_DNA-bd_sf"/>
</dbReference>
<dbReference type="PANTHER" id="PTHR30173">
    <property type="entry name" value="SIGMA 19 FACTOR"/>
    <property type="match status" value="1"/>
</dbReference>
<sequence length="289" mass="31984">MSSDAFSDHRRLLFTIAYEILGSVADAEDVVQEAWLRWNDADRSAVRDERAYLARIATRLSLNRLRTLARRREDYVGPWLPEPLITRGDVADDVVLAENVSTAMMLVLETLQPIERAVFVLREVFGFEHREIADAVERTPEAVRQIAHRARGHVEARRPRTTVDAQEAARVVERFRIAAETGDLQGLVDVLAPDVVFLSDGGGNVTAARRPIIGADNVIRFIAGLLEQNPGSAVEAAEVNGTAGLRALVGDAVDGVISFSVDAGVIREMYYVRNPEKLARLRTHNLIGR</sequence>
<dbReference type="NCBIfam" id="TIGR02937">
    <property type="entry name" value="sigma70-ECF"/>
    <property type="match status" value="1"/>
</dbReference>
<dbReference type="RefSeq" id="WP_165135685.1">
    <property type="nucleotide sequence ID" value="NZ_CP049253.1"/>
</dbReference>
<proteinExistence type="inferred from homology"/>
<evidence type="ECO:0000313" key="8">
    <source>
        <dbReference type="EMBL" id="MBP2436725.1"/>
    </source>
</evidence>
<dbReference type="InterPro" id="IPR013324">
    <property type="entry name" value="RNA_pol_sigma_r3/r4-like"/>
</dbReference>
<feature type="domain" description="RNA polymerase sigma factor 70 region 4 type 2" evidence="7">
    <location>
        <begin position="104"/>
        <end position="153"/>
    </location>
</feature>
<dbReference type="SUPFAM" id="SSF88659">
    <property type="entry name" value="Sigma3 and sigma4 domains of RNA polymerase sigma factors"/>
    <property type="match status" value="1"/>
</dbReference>
<reference evidence="8 9" key="1">
    <citation type="submission" date="2021-03" db="EMBL/GenBank/DDBJ databases">
        <title>Sequencing the genomes of 1000 actinobacteria strains.</title>
        <authorList>
            <person name="Klenk H.-P."/>
        </authorList>
    </citation>
    <scope>NUCLEOTIDE SEQUENCE [LARGE SCALE GENOMIC DNA]</scope>
    <source>
        <strain evidence="8 9">DSM 24221</strain>
    </source>
</reference>
<dbReference type="Proteomes" id="UP001519362">
    <property type="component" value="Unassembled WGS sequence"/>
</dbReference>
<dbReference type="Gene3D" id="1.10.10.10">
    <property type="entry name" value="Winged helix-like DNA-binding domain superfamily/Winged helix DNA-binding domain"/>
    <property type="match status" value="1"/>
</dbReference>
<dbReference type="SUPFAM" id="SSF88946">
    <property type="entry name" value="Sigma2 domain of RNA polymerase sigma factors"/>
    <property type="match status" value="1"/>
</dbReference>
<name>A0ABS4ZIA1_9MICO</name>
<dbReference type="InterPro" id="IPR052704">
    <property type="entry name" value="ECF_Sigma-70_Domain"/>
</dbReference>
<keyword evidence="4" id="KW-0731">Sigma factor</keyword>
<dbReference type="Pfam" id="PF04542">
    <property type="entry name" value="Sigma70_r2"/>
    <property type="match status" value="1"/>
</dbReference>
<dbReference type="PANTHER" id="PTHR30173:SF36">
    <property type="entry name" value="ECF RNA POLYMERASE SIGMA FACTOR SIGJ"/>
    <property type="match status" value="1"/>
</dbReference>